<feature type="coiled-coil region" evidence="1">
    <location>
        <begin position="356"/>
        <end position="404"/>
    </location>
</feature>
<gene>
    <name evidence="3" type="ORF">ACFOX3_11385</name>
</gene>
<sequence length="656" mass="74777">MSETIYIIIIAELVFVSCFCGYMIYRLKQRLTRLAKRLNPAASDTGAETAVDLNVIAYFVGQLKRTRSLSETELGTELALTPLVTSVRCAYLNAERRALKQPINSKDYWQILNEEITKLVGMLSTEAKRTGMENLELREKEKLLRERLEKLGDKDWLKSQPRAIASATKNQPGYMLKFSRGVDLSHQTASKAASSSDNLFRHIEQQRQHTQKLTSILKEEKNTTNLEARVAEYERMLYKMEHESAKLQKDLNDAKKRLAYVDDAINAGNPNDKQSQTLLSVIRASKDDANSKDNIFEDLIADTQNIGTQSRKNIDGLQKTIFDQRKSILSMETTIAALEAELTGDSAADSNKRAELEKLKRALMESEGCIKILESEVETLYSDLKKLQDQREELQKHYKDKPDEEILENIKDQNTQREIESGVKLQKHNNLSSEFLSQFMTNAIESGSLEDLITVLQHAISELGFESLIRLTVKGNNVDIAAMGKLTKEDKQFIERMEFEPGDEVQVKKQHIAIHFRNARAILKQKGNSQTIDDLQQQYLHTIFGFSSNLAAKVSAQKNMSKQLDNYEYFNEMLQTISANLEAQYRYQREETQSIIQNIVDQSHMLVGEKATPGQQSVLKAMSDEANQRTQLLEANRAIVRKQFTKIMEKLKSVKS</sequence>
<feature type="transmembrane region" description="Helical" evidence="2">
    <location>
        <begin position="6"/>
        <end position="27"/>
    </location>
</feature>
<keyword evidence="2" id="KW-0472">Membrane</keyword>
<proteinExistence type="predicted"/>
<keyword evidence="4" id="KW-1185">Reference proteome</keyword>
<dbReference type="RefSeq" id="WP_290264856.1">
    <property type="nucleotide sequence ID" value="NZ_JAUFQG010000006.1"/>
</dbReference>
<name>A0ABV8V631_9GAMM</name>
<dbReference type="EMBL" id="JBHSCX010000013">
    <property type="protein sequence ID" value="MFC4362906.1"/>
    <property type="molecule type" value="Genomic_DNA"/>
</dbReference>
<accession>A0ABV8V631</accession>
<evidence type="ECO:0000256" key="2">
    <source>
        <dbReference type="SAM" id="Phobius"/>
    </source>
</evidence>
<evidence type="ECO:0000256" key="1">
    <source>
        <dbReference type="SAM" id="Coils"/>
    </source>
</evidence>
<keyword evidence="2" id="KW-0812">Transmembrane</keyword>
<evidence type="ECO:0000313" key="4">
    <source>
        <dbReference type="Proteomes" id="UP001595840"/>
    </source>
</evidence>
<reference evidence="4" key="1">
    <citation type="journal article" date="2019" name="Int. J. Syst. Evol. Microbiol.">
        <title>The Global Catalogue of Microorganisms (GCM) 10K type strain sequencing project: providing services to taxonomists for standard genome sequencing and annotation.</title>
        <authorList>
            <consortium name="The Broad Institute Genomics Platform"/>
            <consortium name="The Broad Institute Genome Sequencing Center for Infectious Disease"/>
            <person name="Wu L."/>
            <person name="Ma J."/>
        </authorList>
    </citation>
    <scope>NUCLEOTIDE SEQUENCE [LARGE SCALE GENOMIC DNA]</scope>
    <source>
        <strain evidence="4">CECT 8570</strain>
    </source>
</reference>
<protein>
    <submittedName>
        <fullName evidence="3">Uncharacterized protein</fullName>
    </submittedName>
</protein>
<comment type="caution">
    <text evidence="3">The sequence shown here is derived from an EMBL/GenBank/DDBJ whole genome shotgun (WGS) entry which is preliminary data.</text>
</comment>
<feature type="coiled-coil region" evidence="1">
    <location>
        <begin position="216"/>
        <end position="257"/>
    </location>
</feature>
<organism evidence="3 4">
    <name type="scientific">Simiduia curdlanivorans</name>
    <dbReference type="NCBI Taxonomy" id="1492769"/>
    <lineage>
        <taxon>Bacteria</taxon>
        <taxon>Pseudomonadati</taxon>
        <taxon>Pseudomonadota</taxon>
        <taxon>Gammaproteobacteria</taxon>
        <taxon>Cellvibrionales</taxon>
        <taxon>Cellvibrionaceae</taxon>
        <taxon>Simiduia</taxon>
    </lineage>
</organism>
<dbReference type="Proteomes" id="UP001595840">
    <property type="component" value="Unassembled WGS sequence"/>
</dbReference>
<keyword evidence="1" id="KW-0175">Coiled coil</keyword>
<evidence type="ECO:0000313" key="3">
    <source>
        <dbReference type="EMBL" id="MFC4362906.1"/>
    </source>
</evidence>
<keyword evidence="2" id="KW-1133">Transmembrane helix</keyword>